<dbReference type="EMBL" id="JAXBLV010000238">
    <property type="protein sequence ID" value="MDY3563408.1"/>
    <property type="molecule type" value="Genomic_DNA"/>
</dbReference>
<reference evidence="3" key="1">
    <citation type="journal article" date="2023" name="Mar. Drugs">
        <title>Gemmata algarum, a Novel Planctomycete Isolated from an Algal Mat, Displays Antimicrobial Activity.</title>
        <authorList>
            <person name="Kumar G."/>
            <person name="Kallscheuer N."/>
            <person name="Kashif M."/>
            <person name="Ahamad S."/>
            <person name="Jagadeeshwari U."/>
            <person name="Pannikurungottu S."/>
            <person name="Haufschild T."/>
            <person name="Kabuu M."/>
            <person name="Sasikala C."/>
            <person name="Jogler C."/>
            <person name="Ramana C."/>
        </authorList>
    </citation>
    <scope>NUCLEOTIDE SEQUENCE [LARGE SCALE GENOMIC DNA]</scope>
    <source>
        <strain evidence="3">JC673</strain>
    </source>
</reference>
<accession>A0ABU5F8F9</accession>
<proteinExistence type="predicted"/>
<dbReference type="SUPFAM" id="SSF53448">
    <property type="entry name" value="Nucleotide-diphospho-sugar transferases"/>
    <property type="match status" value="1"/>
</dbReference>
<feature type="domain" description="Glycosyltransferase 2-like" evidence="1">
    <location>
        <begin position="7"/>
        <end position="84"/>
    </location>
</feature>
<protein>
    <submittedName>
        <fullName evidence="2">Glycosyltransferase</fullName>
    </submittedName>
</protein>
<evidence type="ECO:0000313" key="2">
    <source>
        <dbReference type="EMBL" id="MDY3563408.1"/>
    </source>
</evidence>
<name>A0ABU5F8F9_9BACT</name>
<comment type="caution">
    <text evidence="2">The sequence shown here is derived from an EMBL/GenBank/DDBJ whole genome shotgun (WGS) entry which is preliminary data.</text>
</comment>
<evidence type="ECO:0000259" key="1">
    <source>
        <dbReference type="Pfam" id="PF00535"/>
    </source>
</evidence>
<keyword evidence="3" id="KW-1185">Reference proteome</keyword>
<dbReference type="Gene3D" id="3.90.550.10">
    <property type="entry name" value="Spore Coat Polysaccharide Biosynthesis Protein SpsA, Chain A"/>
    <property type="match status" value="1"/>
</dbReference>
<organism evidence="2 3">
    <name type="scientific">Gemmata algarum</name>
    <dbReference type="NCBI Taxonomy" id="2975278"/>
    <lineage>
        <taxon>Bacteria</taxon>
        <taxon>Pseudomonadati</taxon>
        <taxon>Planctomycetota</taxon>
        <taxon>Planctomycetia</taxon>
        <taxon>Gemmatales</taxon>
        <taxon>Gemmataceae</taxon>
        <taxon>Gemmata</taxon>
    </lineage>
</organism>
<gene>
    <name evidence="2" type="ORF">R5W23_004911</name>
</gene>
<dbReference type="CDD" id="cd00761">
    <property type="entry name" value="Glyco_tranf_GTA_type"/>
    <property type="match status" value="1"/>
</dbReference>
<evidence type="ECO:0000313" key="3">
    <source>
        <dbReference type="Proteomes" id="UP001272242"/>
    </source>
</evidence>
<dbReference type="Proteomes" id="UP001272242">
    <property type="component" value="Unassembled WGS sequence"/>
</dbReference>
<dbReference type="RefSeq" id="WP_320689613.1">
    <property type="nucleotide sequence ID" value="NZ_JAXBLV010000238.1"/>
</dbReference>
<dbReference type="Pfam" id="PF00535">
    <property type="entry name" value="Glycos_transf_2"/>
    <property type="match status" value="1"/>
</dbReference>
<sequence length="403" mass="44298">MPPSFVVIVPTRNRAALAKNAIGSVLSQAGTNVRLLVSDNSTTPAERAELAAHCSQLADPRLQYVNPPEPLPMPAHWEFAVGYAQENYDATHFVILTDRMMFRAGMLAAVTELVAERPDDVLSYNDDMVHDLHAPVRLERKPLTGKVFDLEAEQLLYLSSIGVFPQALPRMLNCVVPRGLLAAIRTRFGDVYTSVAPDLCHAYRCMALRDRVRYFDAPVMVQYGFAKSNGTGYYAGKTNDAWADFNRCAGARGITFAAPVPEVCCNLNVVYHEYCFVREQANDPARFPAVDWKRYVHAIANDIQSCANPETRAALFATLKARVGADLAGWTPPPAAPPAPPAPRRSLWAKLRDAARAARGEPAADGTFRTTAAALAYSHRTAPAYVPINDHVQYMQRGWKLAG</sequence>
<dbReference type="InterPro" id="IPR029044">
    <property type="entry name" value="Nucleotide-diphossugar_trans"/>
</dbReference>
<dbReference type="InterPro" id="IPR001173">
    <property type="entry name" value="Glyco_trans_2-like"/>
</dbReference>